<reference evidence="2 3" key="1">
    <citation type="submission" date="2013-11" db="EMBL/GenBank/DDBJ databases">
        <title>Genome sequencing of Stegodyphus mimosarum.</title>
        <authorList>
            <person name="Bechsgaard J."/>
        </authorList>
    </citation>
    <scope>NUCLEOTIDE SEQUENCE [LARGE SCALE GENOMIC DNA]</scope>
</reference>
<feature type="compositionally biased region" description="Low complexity" evidence="1">
    <location>
        <begin position="411"/>
        <end position="435"/>
    </location>
</feature>
<organism evidence="2 3">
    <name type="scientific">Stegodyphus mimosarum</name>
    <name type="common">African social velvet spider</name>
    <dbReference type="NCBI Taxonomy" id="407821"/>
    <lineage>
        <taxon>Eukaryota</taxon>
        <taxon>Metazoa</taxon>
        <taxon>Ecdysozoa</taxon>
        <taxon>Arthropoda</taxon>
        <taxon>Chelicerata</taxon>
        <taxon>Arachnida</taxon>
        <taxon>Araneae</taxon>
        <taxon>Araneomorphae</taxon>
        <taxon>Entelegynae</taxon>
        <taxon>Eresoidea</taxon>
        <taxon>Eresidae</taxon>
        <taxon>Stegodyphus</taxon>
    </lineage>
</organism>
<evidence type="ECO:0000256" key="1">
    <source>
        <dbReference type="SAM" id="MobiDB-lite"/>
    </source>
</evidence>
<feature type="compositionally biased region" description="Polar residues" evidence="1">
    <location>
        <begin position="252"/>
        <end position="267"/>
    </location>
</feature>
<accession>A0A087UM17</accession>
<dbReference type="OrthoDB" id="201595at2759"/>
<evidence type="ECO:0000313" key="2">
    <source>
        <dbReference type="EMBL" id="KFM78406.1"/>
    </source>
</evidence>
<evidence type="ECO:0000313" key="3">
    <source>
        <dbReference type="Proteomes" id="UP000054359"/>
    </source>
</evidence>
<dbReference type="AlphaFoldDB" id="A0A087UM17"/>
<feature type="region of interest" description="Disordered" evidence="1">
    <location>
        <begin position="220"/>
        <end position="521"/>
    </location>
</feature>
<feature type="compositionally biased region" description="Polar residues" evidence="1">
    <location>
        <begin position="452"/>
        <end position="484"/>
    </location>
</feature>
<keyword evidence="3" id="KW-1185">Reference proteome</keyword>
<sequence length="521" mass="57424">MATAEDNEMVLQEVKVEQTETQRPTVERSFSLQIPETSVSCSEVKQPTTAFNIRRGLSPKIAPKFPREKLKSMFRKRRLSSAFPFYKLKGVRFSRDTKDDDESINQSLLDVSYQEPEVEITLSTPELTETEKETGVHPYYYTQQITSAKQLATGKAFLVRQTDLQRYGSEEEKMSKGHPLRRQMIRASSLPIIQQSDTPSIRDPIIALSLKKISDVMKTKQKVKKKKSPPPQFTSKDKISIDESQEDEPASDTESLSRRNTLPQITVTRYGHKASEHLDLATSANSSGHSSGCSSDSGKLESSSKQVSVPPGKEKSSEASSPTYVRKGSVSPEKTLRSVSPETHSTSRSTKKASPQQARIVETAKISTDDTKRKSQPRRKSPPPPKRPETLVFAKSSFTPSKKIAGISLKSTKPSSPTSESTPSSPTSGIPHTPSKVGRSPSFPKPGIKPVRSSTGSPKRSPTTESNPFSTMSSAQADTSITISDSREDIREISDQKGSQPVSPPEPPQRRIPRANIKGKK</sequence>
<feature type="compositionally biased region" description="Basic residues" evidence="1">
    <location>
        <begin position="511"/>
        <end position="521"/>
    </location>
</feature>
<feature type="compositionally biased region" description="Basic and acidic residues" evidence="1">
    <location>
        <begin position="485"/>
        <end position="495"/>
    </location>
</feature>
<dbReference type="Proteomes" id="UP000054359">
    <property type="component" value="Unassembled WGS sequence"/>
</dbReference>
<feature type="non-terminal residue" evidence="2">
    <location>
        <position position="521"/>
    </location>
</feature>
<feature type="compositionally biased region" description="Polar residues" evidence="1">
    <location>
        <begin position="337"/>
        <end position="357"/>
    </location>
</feature>
<proteinExistence type="predicted"/>
<gene>
    <name evidence="2" type="ORF">X975_16450</name>
</gene>
<dbReference type="EMBL" id="KK120501">
    <property type="protein sequence ID" value="KFM78406.1"/>
    <property type="molecule type" value="Genomic_DNA"/>
</dbReference>
<name>A0A087UM17_STEMI</name>
<feature type="compositionally biased region" description="Low complexity" evidence="1">
    <location>
        <begin position="283"/>
        <end position="304"/>
    </location>
</feature>
<protein>
    <submittedName>
        <fullName evidence="2">Uncharacterized protein</fullName>
    </submittedName>
</protein>